<feature type="compositionally biased region" description="Basic residues" evidence="1">
    <location>
        <begin position="145"/>
        <end position="154"/>
    </location>
</feature>
<organism evidence="2 3">
    <name type="scientific">Seiridium unicorne</name>
    <dbReference type="NCBI Taxonomy" id="138068"/>
    <lineage>
        <taxon>Eukaryota</taxon>
        <taxon>Fungi</taxon>
        <taxon>Dikarya</taxon>
        <taxon>Ascomycota</taxon>
        <taxon>Pezizomycotina</taxon>
        <taxon>Sordariomycetes</taxon>
        <taxon>Xylariomycetidae</taxon>
        <taxon>Amphisphaeriales</taxon>
        <taxon>Sporocadaceae</taxon>
        <taxon>Seiridium</taxon>
    </lineage>
</organism>
<feature type="compositionally biased region" description="Basic and acidic residues" evidence="1">
    <location>
        <begin position="163"/>
        <end position="199"/>
    </location>
</feature>
<gene>
    <name evidence="2" type="ORF">SUNI508_11394</name>
</gene>
<feature type="compositionally biased region" description="Basic and acidic residues" evidence="1">
    <location>
        <begin position="208"/>
        <end position="218"/>
    </location>
</feature>
<protein>
    <recommendedName>
        <fullName evidence="4">rRNA-processing protein FYV7</fullName>
    </recommendedName>
</protein>
<proteinExistence type="predicted"/>
<dbReference type="Proteomes" id="UP001408356">
    <property type="component" value="Unassembled WGS sequence"/>
</dbReference>
<evidence type="ECO:0000256" key="1">
    <source>
        <dbReference type="SAM" id="MobiDB-lite"/>
    </source>
</evidence>
<feature type="compositionally biased region" description="Basic residues" evidence="1">
    <location>
        <begin position="55"/>
        <end position="65"/>
    </location>
</feature>
<comment type="caution">
    <text evidence="2">The sequence shown here is derived from an EMBL/GenBank/DDBJ whole genome shotgun (WGS) entry which is preliminary data.</text>
</comment>
<keyword evidence="3" id="KW-1185">Reference proteome</keyword>
<dbReference type="PANTHER" id="PTHR41805">
    <property type="entry name" value="EXPRESSED PROTEIN"/>
    <property type="match status" value="1"/>
</dbReference>
<evidence type="ECO:0000313" key="2">
    <source>
        <dbReference type="EMBL" id="KAK9414068.1"/>
    </source>
</evidence>
<evidence type="ECO:0008006" key="4">
    <source>
        <dbReference type="Google" id="ProtNLM"/>
    </source>
</evidence>
<accession>A0ABR2UHF5</accession>
<sequence length="234" mass="26854">MAPKRPLDSEDASHSTGDHAAKKPRKGFRVGPDNLPDGPWRRKVTKIKQDLIQKAKLKKAYKKIKARELQENDSSNTSKGVDQHDAGEPDGEEQPEAEPAPEAAIHPERQAMLDGDEPEPEVPDSVQDGRNPRERKPRSHDRPDKSRHRSRNTPHKPGYYDKALTEASKKKAEQEAREAEFKRRREERDRKNAERERFGRAMRKARTPGRDGQRKLGRESGLLLEKVRRMTQSQ</sequence>
<dbReference type="PANTHER" id="PTHR41805:SF1">
    <property type="entry name" value="RRNA-PROCESSING PROTEIN FYV7"/>
    <property type="match status" value="1"/>
</dbReference>
<evidence type="ECO:0000313" key="3">
    <source>
        <dbReference type="Proteomes" id="UP001408356"/>
    </source>
</evidence>
<feature type="compositionally biased region" description="Basic and acidic residues" evidence="1">
    <location>
        <begin position="1"/>
        <end position="21"/>
    </location>
</feature>
<reference evidence="2 3" key="1">
    <citation type="journal article" date="2024" name="J. Plant Pathol.">
        <title>Sequence and assembly of the genome of Seiridium unicorne, isolate CBS 538.82, causal agent of cypress canker disease.</title>
        <authorList>
            <person name="Scali E."/>
            <person name="Rocca G.D."/>
            <person name="Danti R."/>
            <person name="Garbelotto M."/>
            <person name="Barberini S."/>
            <person name="Baroncelli R."/>
            <person name="Emiliani G."/>
        </authorList>
    </citation>
    <scope>NUCLEOTIDE SEQUENCE [LARGE SCALE GENOMIC DNA]</scope>
    <source>
        <strain evidence="2 3">BM-138-508</strain>
    </source>
</reference>
<dbReference type="EMBL" id="JARVKF010000430">
    <property type="protein sequence ID" value="KAK9414068.1"/>
    <property type="molecule type" value="Genomic_DNA"/>
</dbReference>
<feature type="compositionally biased region" description="Basic and acidic residues" evidence="1">
    <location>
        <begin position="130"/>
        <end position="144"/>
    </location>
</feature>
<feature type="region of interest" description="Disordered" evidence="1">
    <location>
        <begin position="1"/>
        <end position="234"/>
    </location>
</feature>
<name>A0ABR2UHF5_9PEZI</name>